<dbReference type="OrthoDB" id="3243429at2759"/>
<keyword evidence="2" id="KW-0694">RNA-binding</keyword>
<dbReference type="GO" id="GO:0003964">
    <property type="term" value="F:RNA-directed DNA polymerase activity"/>
    <property type="evidence" value="ECO:0007669"/>
    <property type="project" value="UniProtKB-EC"/>
</dbReference>
<dbReference type="GO" id="GO:0003723">
    <property type="term" value="F:RNA binding"/>
    <property type="evidence" value="ECO:0007669"/>
    <property type="project" value="UniProtKB-KW"/>
</dbReference>
<keyword evidence="1" id="KW-0815">Transposition</keyword>
<dbReference type="PANTHER" id="PTHR42648:SF18">
    <property type="entry name" value="RETROTRANSPOSON, UNCLASSIFIED-LIKE PROTEIN"/>
    <property type="match status" value="1"/>
</dbReference>
<organism evidence="6 7">
    <name type="scientific">Austropuccinia psidii MF-1</name>
    <dbReference type="NCBI Taxonomy" id="1389203"/>
    <lineage>
        <taxon>Eukaryota</taxon>
        <taxon>Fungi</taxon>
        <taxon>Dikarya</taxon>
        <taxon>Basidiomycota</taxon>
        <taxon>Pucciniomycotina</taxon>
        <taxon>Pucciniomycetes</taxon>
        <taxon>Pucciniales</taxon>
        <taxon>Sphaerophragmiaceae</taxon>
        <taxon>Austropuccinia</taxon>
    </lineage>
</organism>
<sequence length="251" mass="29030">MKIVSDGGGEFVNNHFKECARIGGFEHSISPPYIQEHNGIAERGNRLILEKARCLMLQTKLTDQFWAEVTSTATFLLNVAPKCDKVSPYKKWFNQKPPVSNLQTFRCYENHASAYRILRLQDKQVVISRHVLFNETYFLNLLPPLNSTKLHNPISLISLNPLNPHTESIRNVADKDDSCSEWEDKFHNAMEEIPKRRIRVIGPRHPTLITGDISEENILPYQRRAYQTVEASIIQNNYQQAIKSKDINKWE</sequence>
<keyword evidence="7" id="KW-1185">Reference proteome</keyword>
<gene>
    <name evidence="6" type="ORF">O181_090558</name>
</gene>
<accession>A0A9Q3IVN0</accession>
<dbReference type="InterPro" id="IPR039537">
    <property type="entry name" value="Retrotran_Ty1/copia-like"/>
</dbReference>
<dbReference type="AlphaFoldDB" id="A0A9Q3IVN0"/>
<dbReference type="GO" id="GO:0015074">
    <property type="term" value="P:DNA integration"/>
    <property type="evidence" value="ECO:0007669"/>
    <property type="project" value="InterPro"/>
</dbReference>
<evidence type="ECO:0000256" key="1">
    <source>
        <dbReference type="ARBA" id="ARBA00022578"/>
    </source>
</evidence>
<comment type="caution">
    <text evidence="6">The sequence shown here is derived from an EMBL/GenBank/DDBJ whole genome shotgun (WGS) entry which is preliminary data.</text>
</comment>
<dbReference type="PANTHER" id="PTHR42648">
    <property type="entry name" value="TRANSPOSASE, PUTATIVE-RELATED"/>
    <property type="match status" value="1"/>
</dbReference>
<evidence type="ECO:0000256" key="4">
    <source>
        <dbReference type="ARBA" id="ARBA00049244"/>
    </source>
</evidence>
<evidence type="ECO:0000313" key="7">
    <source>
        <dbReference type="Proteomes" id="UP000765509"/>
    </source>
</evidence>
<comment type="catalytic activity">
    <reaction evidence="3">
        <text>DNA(n) + a 2'-deoxyribonucleoside 5'-triphosphate = DNA(n+1) + diphosphate</text>
        <dbReference type="Rhea" id="RHEA:22508"/>
        <dbReference type="Rhea" id="RHEA-COMP:17339"/>
        <dbReference type="Rhea" id="RHEA-COMP:17340"/>
        <dbReference type="ChEBI" id="CHEBI:33019"/>
        <dbReference type="ChEBI" id="CHEBI:61560"/>
        <dbReference type="ChEBI" id="CHEBI:173112"/>
        <dbReference type="EC" id="2.7.7.49"/>
    </reaction>
</comment>
<comment type="catalytic activity">
    <reaction evidence="4">
        <text>DNA(n) + a 2'-deoxyribonucleoside 5'-triphosphate = DNA(n+1) + diphosphate</text>
        <dbReference type="Rhea" id="RHEA:22508"/>
        <dbReference type="Rhea" id="RHEA-COMP:17339"/>
        <dbReference type="Rhea" id="RHEA-COMP:17340"/>
        <dbReference type="ChEBI" id="CHEBI:33019"/>
        <dbReference type="ChEBI" id="CHEBI:61560"/>
        <dbReference type="ChEBI" id="CHEBI:173112"/>
        <dbReference type="EC" id="2.7.7.7"/>
    </reaction>
</comment>
<evidence type="ECO:0000259" key="5">
    <source>
        <dbReference type="PROSITE" id="PS50994"/>
    </source>
</evidence>
<dbReference type="SUPFAM" id="SSF53098">
    <property type="entry name" value="Ribonuclease H-like"/>
    <property type="match status" value="1"/>
</dbReference>
<dbReference type="InterPro" id="IPR012337">
    <property type="entry name" value="RNaseH-like_sf"/>
</dbReference>
<dbReference type="GO" id="GO:0005634">
    <property type="term" value="C:nucleus"/>
    <property type="evidence" value="ECO:0007669"/>
    <property type="project" value="UniProtKB-ARBA"/>
</dbReference>
<name>A0A9Q3IVN0_9BASI</name>
<dbReference type="InterPro" id="IPR036397">
    <property type="entry name" value="RNaseH_sf"/>
</dbReference>
<reference evidence="6" key="1">
    <citation type="submission" date="2021-03" db="EMBL/GenBank/DDBJ databases">
        <title>Draft genome sequence of rust myrtle Austropuccinia psidii MF-1, a brazilian biotype.</title>
        <authorList>
            <person name="Quecine M.C."/>
            <person name="Pachon D.M.R."/>
            <person name="Bonatelli M.L."/>
            <person name="Correr F.H."/>
            <person name="Franceschini L.M."/>
            <person name="Leite T.F."/>
            <person name="Margarido G.R.A."/>
            <person name="Almeida C.A."/>
            <person name="Ferrarezi J.A."/>
            <person name="Labate C.A."/>
        </authorList>
    </citation>
    <scope>NUCLEOTIDE SEQUENCE</scope>
    <source>
        <strain evidence="6">MF-1</strain>
    </source>
</reference>
<dbReference type="GO" id="GO:0032196">
    <property type="term" value="P:transposition"/>
    <property type="evidence" value="ECO:0007669"/>
    <property type="project" value="UniProtKB-KW"/>
</dbReference>
<feature type="domain" description="Integrase catalytic" evidence="5">
    <location>
        <begin position="1"/>
        <end position="106"/>
    </location>
</feature>
<dbReference type="EMBL" id="AVOT02056526">
    <property type="protein sequence ID" value="MBW0550843.1"/>
    <property type="molecule type" value="Genomic_DNA"/>
</dbReference>
<dbReference type="Proteomes" id="UP000765509">
    <property type="component" value="Unassembled WGS sequence"/>
</dbReference>
<protein>
    <recommendedName>
        <fullName evidence="5">Integrase catalytic domain-containing protein</fullName>
    </recommendedName>
</protein>
<evidence type="ECO:0000313" key="6">
    <source>
        <dbReference type="EMBL" id="MBW0550843.1"/>
    </source>
</evidence>
<dbReference type="GO" id="GO:0003887">
    <property type="term" value="F:DNA-directed DNA polymerase activity"/>
    <property type="evidence" value="ECO:0007669"/>
    <property type="project" value="UniProtKB-EC"/>
</dbReference>
<dbReference type="Gene3D" id="3.30.420.10">
    <property type="entry name" value="Ribonuclease H-like superfamily/Ribonuclease H"/>
    <property type="match status" value="1"/>
</dbReference>
<evidence type="ECO:0000256" key="2">
    <source>
        <dbReference type="ARBA" id="ARBA00022884"/>
    </source>
</evidence>
<dbReference type="PROSITE" id="PS50994">
    <property type="entry name" value="INTEGRASE"/>
    <property type="match status" value="1"/>
</dbReference>
<evidence type="ECO:0000256" key="3">
    <source>
        <dbReference type="ARBA" id="ARBA00048173"/>
    </source>
</evidence>
<dbReference type="InterPro" id="IPR001584">
    <property type="entry name" value="Integrase_cat-core"/>
</dbReference>
<proteinExistence type="predicted"/>